<dbReference type="Proteomes" id="UP000204198">
    <property type="component" value="Segment"/>
</dbReference>
<evidence type="ECO:0000256" key="1">
    <source>
        <dbReference type="SAM" id="MobiDB-lite"/>
    </source>
</evidence>
<reference evidence="2 3" key="1">
    <citation type="journal article" date="2005" name="J. Virol. Methods">
        <title>The use of reverse transcriptase for efficient first- and second-strand cDNA synthesis from single- and double-stranded RNA templates.</title>
        <authorList>
            <person name="Tzanetakis I.E."/>
            <person name="Keller K.E."/>
            <person name="Martin R.R."/>
        </authorList>
    </citation>
    <scope>NUCLEOTIDE SEQUENCE [LARGE SCALE GENOMIC DNA]</scope>
    <source>
        <strain evidence="2">NCGR MEN 454.004</strain>
    </source>
</reference>
<dbReference type="KEGG" id="vg:5076483"/>
<name>Q5G7G3_9CLOS</name>
<dbReference type="OrthoDB" id="10132at10239"/>
<evidence type="ECO:0000313" key="2">
    <source>
        <dbReference type="EMBL" id="AAW32896.1"/>
    </source>
</evidence>
<reference evidence="2 3" key="2">
    <citation type="journal article" date="2005" name="Phytopathology">
        <title>Characterization of a Novel Member of the Family Closteroviridae from Mentha spp.</title>
        <authorList>
            <person name="Tzanetakis I.E."/>
            <person name="Postman J.D."/>
            <person name="Martin R.R."/>
        </authorList>
    </citation>
    <scope>NUCLEOTIDE SEQUENCE [LARGE SCALE GENOMIC DNA]</scope>
    <source>
        <strain evidence="2">NCGR MEN 454.004</strain>
    </source>
</reference>
<dbReference type="Pfam" id="PF03225">
    <property type="entry name" value="Viral_Hsp90"/>
    <property type="match status" value="1"/>
</dbReference>
<sequence length="539" mass="61886">MVNFGRRYYGELFCRFYGSQHWEEYLNKASSLPLQRQSEDYRFDNGEVLSVNELNSTQPGSCEREFVILLTSEIIYKWCSVCGLDVKMGMSTVNTGRDLNFSKDPFISVDVKSTGCKFPMNDIKTFLGTKGDDIELAEHCWSLSNSCGEMIDPSDISRFKAITFRSDSESKSEAVTSSRVIDYLSHCLSIVDMVSLPSQKGEKRMLDKVFEKYLTYLGSSTLVTNGCCDNPLMKGVVFDFVRENAAYLSTYANNIKNFSIFSATYMPVIEDTWHFKWNETPPDFRLLFDFTLTDLTDKSLPLLNVNDMQVVLGSQVKYVENVLMDVDILSMRDYIYALMKKSNSWADESTLWAAFHCYYGTYRTAISRVVSRPLLYVPPPQLTTRVIDFSTVENLFDTLQKRKPDTNIRRQFCGKLGVEAIACFKALKLSFPKICTLNVPLEYGYLNIDYYKHIPGRNLSDEERLILCNIKDSVNEMCLNRALSTEKRNAQRHPKLLPNKNSFRDRDSEHKRTLSVSKNGLDALRRRLYCSTGGTERRL</sequence>
<proteinExistence type="predicted"/>
<dbReference type="EMBL" id="AY792620">
    <property type="protein sequence ID" value="AAW32896.1"/>
    <property type="molecule type" value="Genomic_RNA"/>
</dbReference>
<evidence type="ECO:0000313" key="3">
    <source>
        <dbReference type="Proteomes" id="UP000204198"/>
    </source>
</evidence>
<dbReference type="GeneID" id="5076483"/>
<accession>Q5G7G3</accession>
<dbReference type="RefSeq" id="YP_224094.1">
    <property type="nucleotide sequence ID" value="NC_006944.1"/>
</dbReference>
<organism evidence="2 3">
    <name type="scientific">Mint virus 1</name>
    <dbReference type="NCBI Taxonomy" id="300740"/>
    <lineage>
        <taxon>Viruses</taxon>
        <taxon>Riboviria</taxon>
        <taxon>Orthornavirae</taxon>
        <taxon>Kitrinoviricota</taxon>
        <taxon>Alsuviricetes</taxon>
        <taxon>Martellivirales</taxon>
        <taxon>Closteroviridae</taxon>
        <taxon>Closterovirus</taxon>
        <taxon>Closterovirus menthae</taxon>
    </lineage>
</organism>
<dbReference type="InterPro" id="IPR004909">
    <property type="entry name" value="Vir_Hsp90"/>
</dbReference>
<feature type="compositionally biased region" description="Basic and acidic residues" evidence="1">
    <location>
        <begin position="502"/>
        <end position="512"/>
    </location>
</feature>
<feature type="region of interest" description="Disordered" evidence="1">
    <location>
        <begin position="485"/>
        <end position="513"/>
    </location>
</feature>
<keyword evidence="3" id="KW-1185">Reference proteome</keyword>
<protein>
    <submittedName>
        <fullName evidence="2">CPh</fullName>
    </submittedName>
</protein>